<keyword evidence="2" id="KW-1185">Reference proteome</keyword>
<evidence type="ECO:0000313" key="1">
    <source>
        <dbReference type="EMBL" id="WVZ79135.1"/>
    </source>
</evidence>
<protein>
    <submittedName>
        <fullName evidence="1">Uncharacterized protein</fullName>
    </submittedName>
</protein>
<proteinExistence type="predicted"/>
<reference evidence="1 2" key="1">
    <citation type="submission" date="2024-02" db="EMBL/GenBank/DDBJ databases">
        <title>High-quality chromosome-scale genome assembly of Pensacola bahiagrass (Paspalum notatum Flugge var. saurae).</title>
        <authorList>
            <person name="Vega J.M."/>
            <person name="Podio M."/>
            <person name="Orjuela J."/>
            <person name="Siena L.A."/>
            <person name="Pessino S.C."/>
            <person name="Combes M.C."/>
            <person name="Mariac C."/>
            <person name="Albertini E."/>
            <person name="Pupilli F."/>
            <person name="Ortiz J.P.A."/>
            <person name="Leblanc O."/>
        </authorList>
    </citation>
    <scope>NUCLEOTIDE SEQUENCE [LARGE SCALE GENOMIC DNA]</scope>
    <source>
        <strain evidence="1">R1</strain>
        <tissue evidence="1">Leaf</tissue>
    </source>
</reference>
<organism evidence="1 2">
    <name type="scientific">Paspalum notatum var. saurae</name>
    <dbReference type="NCBI Taxonomy" id="547442"/>
    <lineage>
        <taxon>Eukaryota</taxon>
        <taxon>Viridiplantae</taxon>
        <taxon>Streptophyta</taxon>
        <taxon>Embryophyta</taxon>
        <taxon>Tracheophyta</taxon>
        <taxon>Spermatophyta</taxon>
        <taxon>Magnoliopsida</taxon>
        <taxon>Liliopsida</taxon>
        <taxon>Poales</taxon>
        <taxon>Poaceae</taxon>
        <taxon>PACMAD clade</taxon>
        <taxon>Panicoideae</taxon>
        <taxon>Andropogonodae</taxon>
        <taxon>Paspaleae</taxon>
        <taxon>Paspalinae</taxon>
        <taxon>Paspalum</taxon>
    </lineage>
</organism>
<gene>
    <name evidence="1" type="ORF">U9M48_026746</name>
</gene>
<sequence length="350" mass="39115">MLHLFGEATRLRTNIQKSSIVPINCAGFNLDETLAGFPATRTSFPIKYLGIPLTVARLKKADFQFLLDKARGKLTSWNGRNLTLAERITLVKSVLSSQPVHTLAAVVVPKEVLEELDKIRKRFLWAGNKNLTGGNCKMNWPTVSRPQDLRGLGVLDIHRFARALRLRWLWRQWEDPNAPWAGLEIPCNDTDRLLFAAATTIVIGDGAKTSFCHCAWAKGRRPKDIAPDIFAASRGRKLSIREALAEHAWVRCIDLQAIRTAEHLKQFVDLWSLAQSVSLTQAAEDRIFWNCNASGTYSAASAYRVQFLGHTSSRLVVGLTTLLAQSTGDTQRQLIIYLLTVAIRGEFGRP</sequence>
<dbReference type="PANTHER" id="PTHR33116">
    <property type="entry name" value="REVERSE TRANSCRIPTASE ZINC-BINDING DOMAIN-CONTAINING PROTEIN-RELATED-RELATED"/>
    <property type="match status" value="1"/>
</dbReference>
<dbReference type="EMBL" id="CP144750">
    <property type="protein sequence ID" value="WVZ79135.1"/>
    <property type="molecule type" value="Genomic_DNA"/>
</dbReference>
<accession>A0AAQ3WZ60</accession>
<dbReference type="PANTHER" id="PTHR33116:SF87">
    <property type="entry name" value="OS01G0158850 PROTEIN"/>
    <property type="match status" value="1"/>
</dbReference>
<dbReference type="Proteomes" id="UP001341281">
    <property type="component" value="Chromosome 06"/>
</dbReference>
<dbReference type="AlphaFoldDB" id="A0AAQ3WZ60"/>
<name>A0AAQ3WZ60_PASNO</name>
<evidence type="ECO:0000313" key="2">
    <source>
        <dbReference type="Proteomes" id="UP001341281"/>
    </source>
</evidence>